<accession>A0AAV1WKT8</accession>
<dbReference type="Proteomes" id="UP001497480">
    <property type="component" value="Unassembled WGS sequence"/>
</dbReference>
<proteinExistence type="predicted"/>
<evidence type="ECO:0000313" key="2">
    <source>
        <dbReference type="Proteomes" id="UP001497480"/>
    </source>
</evidence>
<keyword evidence="2" id="KW-1185">Reference proteome</keyword>
<dbReference type="AlphaFoldDB" id="A0AAV1WKT8"/>
<reference evidence="1 2" key="1">
    <citation type="submission" date="2024-03" db="EMBL/GenBank/DDBJ databases">
        <authorList>
            <person name="Martinez-Hernandez J."/>
        </authorList>
    </citation>
    <scope>NUCLEOTIDE SEQUENCE [LARGE SCALE GENOMIC DNA]</scope>
</reference>
<name>A0AAV1WKT8_LUPLU</name>
<gene>
    <name evidence="1" type="ORF">LLUT_LOCUS10597</name>
</gene>
<comment type="caution">
    <text evidence="1">The sequence shown here is derived from an EMBL/GenBank/DDBJ whole genome shotgun (WGS) entry which is preliminary data.</text>
</comment>
<dbReference type="EMBL" id="CAXHTB010000007">
    <property type="protein sequence ID" value="CAL0309537.1"/>
    <property type="molecule type" value="Genomic_DNA"/>
</dbReference>
<evidence type="ECO:0000313" key="1">
    <source>
        <dbReference type="EMBL" id="CAL0309537.1"/>
    </source>
</evidence>
<sequence length="56" mass="6212">MVVQVGQHGRLGRAAWSVRWSSMVGQVFQVGLVDLHGRPSGVVWSVRWASIECSFD</sequence>
<protein>
    <submittedName>
        <fullName evidence="1">Uncharacterized protein</fullName>
    </submittedName>
</protein>
<organism evidence="1 2">
    <name type="scientific">Lupinus luteus</name>
    <name type="common">European yellow lupine</name>
    <dbReference type="NCBI Taxonomy" id="3873"/>
    <lineage>
        <taxon>Eukaryota</taxon>
        <taxon>Viridiplantae</taxon>
        <taxon>Streptophyta</taxon>
        <taxon>Embryophyta</taxon>
        <taxon>Tracheophyta</taxon>
        <taxon>Spermatophyta</taxon>
        <taxon>Magnoliopsida</taxon>
        <taxon>eudicotyledons</taxon>
        <taxon>Gunneridae</taxon>
        <taxon>Pentapetalae</taxon>
        <taxon>rosids</taxon>
        <taxon>fabids</taxon>
        <taxon>Fabales</taxon>
        <taxon>Fabaceae</taxon>
        <taxon>Papilionoideae</taxon>
        <taxon>50 kb inversion clade</taxon>
        <taxon>genistoids sensu lato</taxon>
        <taxon>core genistoids</taxon>
        <taxon>Genisteae</taxon>
        <taxon>Lupinus</taxon>
    </lineage>
</organism>